<dbReference type="SUPFAM" id="SSF56542">
    <property type="entry name" value="Substrate-binding domain of HMG-CoA reductase"/>
    <property type="match status" value="1"/>
</dbReference>
<dbReference type="InterPro" id="IPR009029">
    <property type="entry name" value="HMG_CoA_Rdtase_sub-bd_dom_sf"/>
</dbReference>
<dbReference type="GO" id="GO:0004420">
    <property type="term" value="F:hydroxymethylglutaryl-CoA reductase (NADPH) activity"/>
    <property type="evidence" value="ECO:0007669"/>
    <property type="project" value="InterPro"/>
</dbReference>
<comment type="caution">
    <text evidence="1">The sequence shown here is derived from an EMBL/GenBank/DDBJ whole genome shotgun (WGS) entry which is preliminary data.</text>
</comment>
<reference evidence="1" key="1">
    <citation type="journal article" date="2014" name="Front. Microbiol.">
        <title>High frequency of phylogenetically diverse reductive dehalogenase-homologous genes in deep subseafloor sedimentary metagenomes.</title>
        <authorList>
            <person name="Kawai M."/>
            <person name="Futagami T."/>
            <person name="Toyoda A."/>
            <person name="Takaki Y."/>
            <person name="Nishi S."/>
            <person name="Hori S."/>
            <person name="Arai W."/>
            <person name="Tsubouchi T."/>
            <person name="Morono Y."/>
            <person name="Uchiyama I."/>
            <person name="Ito T."/>
            <person name="Fujiyama A."/>
            <person name="Inagaki F."/>
            <person name="Takami H."/>
        </authorList>
    </citation>
    <scope>NUCLEOTIDE SEQUENCE</scope>
    <source>
        <strain evidence="1">Expedition CK06-06</strain>
    </source>
</reference>
<proteinExistence type="predicted"/>
<evidence type="ECO:0000313" key="1">
    <source>
        <dbReference type="EMBL" id="GAG36397.1"/>
    </source>
</evidence>
<dbReference type="EMBL" id="BARS01045772">
    <property type="protein sequence ID" value="GAG36397.1"/>
    <property type="molecule type" value="Genomic_DNA"/>
</dbReference>
<accession>X0XM41</accession>
<organism evidence="1">
    <name type="scientific">marine sediment metagenome</name>
    <dbReference type="NCBI Taxonomy" id="412755"/>
    <lineage>
        <taxon>unclassified sequences</taxon>
        <taxon>metagenomes</taxon>
        <taxon>ecological metagenomes</taxon>
    </lineage>
</organism>
<dbReference type="GO" id="GO:0015936">
    <property type="term" value="P:coenzyme A metabolic process"/>
    <property type="evidence" value="ECO:0007669"/>
    <property type="project" value="InterPro"/>
</dbReference>
<protein>
    <submittedName>
        <fullName evidence="1">Uncharacterized protein</fullName>
    </submittedName>
</protein>
<dbReference type="PROSITE" id="PS50065">
    <property type="entry name" value="HMG_COA_REDUCTASE_4"/>
    <property type="match status" value="1"/>
</dbReference>
<dbReference type="AlphaFoldDB" id="X0XM41"/>
<dbReference type="Pfam" id="PF00368">
    <property type="entry name" value="HMG-CoA_red"/>
    <property type="match status" value="1"/>
</dbReference>
<sequence>MQNKIRSKSISYTNIPTYILGPFIIEGEYAKGKYDVPFTITEKPIIPSLNRGRKVINLNGGAKT</sequence>
<gene>
    <name evidence="1" type="ORF">S01H1_68985</name>
</gene>
<dbReference type="Gene3D" id="3.90.770.10">
    <property type="entry name" value="3-hydroxy-3-methylglutaryl-coenzyme A Reductase, Chain A, domain 2"/>
    <property type="match status" value="1"/>
</dbReference>
<name>X0XM41_9ZZZZ</name>
<dbReference type="InterPro" id="IPR002202">
    <property type="entry name" value="HMG_CoA_Rdtase"/>
</dbReference>
<dbReference type="InterPro" id="IPR023074">
    <property type="entry name" value="HMG_CoA_Rdtase_cat_sf"/>
</dbReference>
<feature type="non-terminal residue" evidence="1">
    <location>
        <position position="64"/>
    </location>
</feature>